<proteinExistence type="predicted"/>
<dbReference type="Pfam" id="PF13927">
    <property type="entry name" value="Ig_3"/>
    <property type="match status" value="1"/>
</dbReference>
<protein>
    <submittedName>
        <fullName evidence="7">Ig-like domain-containing protein</fullName>
    </submittedName>
</protein>
<dbReference type="SUPFAM" id="SSF48726">
    <property type="entry name" value="Immunoglobulin"/>
    <property type="match status" value="2"/>
</dbReference>
<dbReference type="PANTHER" id="PTHR45080">
    <property type="entry name" value="CONTACTIN 5"/>
    <property type="match status" value="1"/>
</dbReference>
<dbReference type="InterPro" id="IPR050958">
    <property type="entry name" value="Cell_Adh-Cytoskel_Orgn"/>
</dbReference>
<evidence type="ECO:0000313" key="7">
    <source>
        <dbReference type="WBParaSite" id="TTAC_0000216401-mRNA-1"/>
    </source>
</evidence>
<keyword evidence="2" id="KW-1015">Disulfide bond</keyword>
<dbReference type="GO" id="GO:0007156">
    <property type="term" value="P:homophilic cell adhesion via plasma membrane adhesion molecules"/>
    <property type="evidence" value="ECO:0007669"/>
    <property type="project" value="TreeGrafter"/>
</dbReference>
<feature type="domain" description="Ig-like" evidence="4">
    <location>
        <begin position="130"/>
        <end position="202"/>
    </location>
</feature>
<evidence type="ECO:0000256" key="1">
    <source>
        <dbReference type="ARBA" id="ARBA00022729"/>
    </source>
</evidence>
<dbReference type="EMBL" id="UYWX01000804">
    <property type="protein sequence ID" value="VDM19045.1"/>
    <property type="molecule type" value="Genomic_DNA"/>
</dbReference>
<dbReference type="STRING" id="6205.A0A0R3WN26"/>
<accession>A0A0R3WN26</accession>
<dbReference type="InterPro" id="IPR036179">
    <property type="entry name" value="Ig-like_dom_sf"/>
</dbReference>
<evidence type="ECO:0000259" key="4">
    <source>
        <dbReference type="PROSITE" id="PS50835"/>
    </source>
</evidence>
<dbReference type="WBParaSite" id="TTAC_0000216401-mRNA-1">
    <property type="protein sequence ID" value="TTAC_0000216401-mRNA-1"/>
    <property type="gene ID" value="TTAC_0000216401"/>
</dbReference>
<dbReference type="InterPro" id="IPR003598">
    <property type="entry name" value="Ig_sub2"/>
</dbReference>
<organism evidence="7">
    <name type="scientific">Hydatigena taeniaeformis</name>
    <name type="common">Feline tapeworm</name>
    <name type="synonym">Taenia taeniaeformis</name>
    <dbReference type="NCBI Taxonomy" id="6205"/>
    <lineage>
        <taxon>Eukaryota</taxon>
        <taxon>Metazoa</taxon>
        <taxon>Spiralia</taxon>
        <taxon>Lophotrochozoa</taxon>
        <taxon>Platyhelminthes</taxon>
        <taxon>Cestoda</taxon>
        <taxon>Eucestoda</taxon>
        <taxon>Cyclophyllidea</taxon>
        <taxon>Taeniidae</taxon>
        <taxon>Hydatigera</taxon>
    </lineage>
</organism>
<dbReference type="AlphaFoldDB" id="A0A0R3WN26"/>
<reference evidence="5 6" key="2">
    <citation type="submission" date="2018-11" db="EMBL/GenBank/DDBJ databases">
        <authorList>
            <consortium name="Pathogen Informatics"/>
        </authorList>
    </citation>
    <scope>NUCLEOTIDE SEQUENCE [LARGE SCALE GENOMIC DNA]</scope>
</reference>
<dbReference type="OrthoDB" id="16520at2759"/>
<sequence length="339" mass="37435">MPAVVCQHELVITPDVTIYDEKPSNDTGRIKIFPNKTVIVEAIMGESVIWRRVSFDGLVTETINDGLMSRDMSRWKIGQGKQTNSVRLEILVVDETYAGYYTCDCQYTGSVEPARAERILSVVSKAKVLPFHSSYTTTVTEGDRMTLRCQAAGIPQPVVYWSRTGGSSSLIRNYGISKPGETIDFLSVLPEDAGEYMCTAENRLGVDYWPVRVAVRHKPKIKIYVTAPIPQSPCNIHLYCEVLANPASEATEITWSVGTASTTTTITSTSRSRLVYLNGGNTRFLVVAFNPITAADLNQRYTCIATNILGTVTSDFILNGEGGQVIKNNFMFCLEPNKC</sequence>
<dbReference type="GO" id="GO:0043025">
    <property type="term" value="C:neuronal cell body"/>
    <property type="evidence" value="ECO:0007669"/>
    <property type="project" value="TreeGrafter"/>
</dbReference>
<dbReference type="Proteomes" id="UP000274429">
    <property type="component" value="Unassembled WGS sequence"/>
</dbReference>
<dbReference type="GO" id="GO:0008046">
    <property type="term" value="F:axon guidance receptor activity"/>
    <property type="evidence" value="ECO:0007669"/>
    <property type="project" value="TreeGrafter"/>
</dbReference>
<gene>
    <name evidence="5" type="ORF">TTAC_LOCUS2151</name>
</gene>
<evidence type="ECO:0000256" key="2">
    <source>
        <dbReference type="ARBA" id="ARBA00023157"/>
    </source>
</evidence>
<keyword evidence="3" id="KW-0393">Immunoglobulin domain</keyword>
<dbReference type="InterPro" id="IPR003599">
    <property type="entry name" value="Ig_sub"/>
</dbReference>
<dbReference type="GO" id="GO:0050808">
    <property type="term" value="P:synapse organization"/>
    <property type="evidence" value="ECO:0007669"/>
    <property type="project" value="TreeGrafter"/>
</dbReference>
<dbReference type="SMART" id="SM00408">
    <property type="entry name" value="IGc2"/>
    <property type="match status" value="1"/>
</dbReference>
<name>A0A0R3WN26_HYDTA</name>
<dbReference type="InterPro" id="IPR007110">
    <property type="entry name" value="Ig-like_dom"/>
</dbReference>
<feature type="domain" description="Ig-like" evidence="4">
    <location>
        <begin position="219"/>
        <end position="319"/>
    </location>
</feature>
<dbReference type="PROSITE" id="PS50835">
    <property type="entry name" value="IG_LIKE"/>
    <property type="match status" value="2"/>
</dbReference>
<dbReference type="GO" id="GO:0005886">
    <property type="term" value="C:plasma membrane"/>
    <property type="evidence" value="ECO:0007669"/>
    <property type="project" value="TreeGrafter"/>
</dbReference>
<dbReference type="SMART" id="SM00409">
    <property type="entry name" value="IG"/>
    <property type="match status" value="2"/>
</dbReference>
<dbReference type="GO" id="GO:0030424">
    <property type="term" value="C:axon"/>
    <property type="evidence" value="ECO:0007669"/>
    <property type="project" value="TreeGrafter"/>
</dbReference>
<evidence type="ECO:0000256" key="3">
    <source>
        <dbReference type="ARBA" id="ARBA00023319"/>
    </source>
</evidence>
<dbReference type="PANTHER" id="PTHR45080:SF8">
    <property type="entry name" value="IG-LIKE DOMAIN-CONTAINING PROTEIN"/>
    <property type="match status" value="1"/>
</dbReference>
<dbReference type="FunFam" id="2.60.40.10:FF:000032">
    <property type="entry name" value="palladin isoform X1"/>
    <property type="match status" value="1"/>
</dbReference>
<keyword evidence="1" id="KW-0732">Signal</keyword>
<evidence type="ECO:0000313" key="6">
    <source>
        <dbReference type="Proteomes" id="UP000274429"/>
    </source>
</evidence>
<dbReference type="Gene3D" id="2.60.40.10">
    <property type="entry name" value="Immunoglobulins"/>
    <property type="match status" value="2"/>
</dbReference>
<reference evidence="7" key="1">
    <citation type="submission" date="2017-02" db="UniProtKB">
        <authorList>
            <consortium name="WormBaseParasite"/>
        </authorList>
    </citation>
    <scope>IDENTIFICATION</scope>
</reference>
<evidence type="ECO:0000313" key="5">
    <source>
        <dbReference type="EMBL" id="VDM19045.1"/>
    </source>
</evidence>
<dbReference type="InterPro" id="IPR013783">
    <property type="entry name" value="Ig-like_fold"/>
</dbReference>
<keyword evidence="6" id="KW-1185">Reference proteome</keyword>